<name>A0A976N1X5_9VIRU</name>
<dbReference type="EMBL" id="OM869606">
    <property type="protein sequence ID" value="UPW41468.1"/>
    <property type="molecule type" value="Genomic_DNA"/>
</dbReference>
<dbReference type="Pfam" id="PF20577">
    <property type="entry name" value="Phage_ORF5"/>
    <property type="match status" value="1"/>
</dbReference>
<proteinExistence type="predicted"/>
<sequence length="87" mass="9476">MKLSMYSVKDHLTGFMSPVLEQNDAVAMRNFAMACDISRSDKSLMSWKPSDYSLYRIADFDSDTGALTPLIPPVLVCNGDSIGGSHG</sequence>
<dbReference type="InterPro" id="IPR046781">
    <property type="entry name" value="Phage_ORF5"/>
</dbReference>
<reference evidence="1" key="1">
    <citation type="submission" date="2022-02" db="EMBL/GenBank/DDBJ databases">
        <title>Towards deciphering the DNA virus diversity associated with rodent species in the families Cricetidae and Heteromyidae.</title>
        <authorList>
            <person name="Lund M."/>
            <person name="Larsen B.B."/>
            <person name="Gryseels S."/>
            <person name="Kraberger S."/>
            <person name="Rowsey D.M."/>
            <person name="Steger L."/>
            <person name="Yule K.M."/>
            <person name="Upham N.S."/>
            <person name="Worobey M."/>
            <person name="Van Doorslaer K."/>
            <person name="Varsani A."/>
        </authorList>
    </citation>
    <scope>NUCLEOTIDE SEQUENCE</scope>
    <source>
        <strain evidence="1">UA23Rod_1217</strain>
    </source>
</reference>
<organism evidence="1">
    <name type="scientific">Dipodfec virus UA23Rod_1217</name>
    <dbReference type="NCBI Taxonomy" id="2929329"/>
    <lineage>
        <taxon>Viruses</taxon>
        <taxon>Monodnaviria</taxon>
        <taxon>Sangervirae</taxon>
        <taxon>Phixviricota</taxon>
        <taxon>Malgrandaviricetes</taxon>
        <taxon>Petitvirales</taxon>
        <taxon>Microviridae</taxon>
    </lineage>
</organism>
<evidence type="ECO:0000313" key="1">
    <source>
        <dbReference type="EMBL" id="UPW41468.1"/>
    </source>
</evidence>
<accession>A0A976N1X5</accession>
<protein>
    <submittedName>
        <fullName evidence="1">Nonstructural protein</fullName>
    </submittedName>
</protein>